<protein>
    <submittedName>
        <fullName evidence="2">Uncharacterized protein</fullName>
    </submittedName>
</protein>
<dbReference type="GeneID" id="41958558"/>
<organism evidence="1 2">
    <name type="scientific">Pyricularia grisea</name>
    <name type="common">Crabgrass-specific blast fungus</name>
    <name type="synonym">Magnaporthe grisea</name>
    <dbReference type="NCBI Taxonomy" id="148305"/>
    <lineage>
        <taxon>Eukaryota</taxon>
        <taxon>Fungi</taxon>
        <taxon>Dikarya</taxon>
        <taxon>Ascomycota</taxon>
        <taxon>Pezizomycotina</taxon>
        <taxon>Sordariomycetes</taxon>
        <taxon>Sordariomycetidae</taxon>
        <taxon>Magnaporthales</taxon>
        <taxon>Pyriculariaceae</taxon>
        <taxon>Pyricularia</taxon>
    </lineage>
</organism>
<reference evidence="2" key="3">
    <citation type="submission" date="2025-08" db="UniProtKB">
        <authorList>
            <consortium name="RefSeq"/>
        </authorList>
    </citation>
    <scope>IDENTIFICATION</scope>
    <source>
        <strain evidence="2">NI907</strain>
    </source>
</reference>
<accession>A0A6P8BAT1</accession>
<dbReference type="KEGG" id="pgri:PgNI_03595"/>
<dbReference type="Proteomes" id="UP000515153">
    <property type="component" value="Unplaced"/>
</dbReference>
<keyword evidence="1" id="KW-1185">Reference proteome</keyword>
<name>A0A6P8BAT1_PYRGI</name>
<dbReference type="AlphaFoldDB" id="A0A6P8BAT1"/>
<reference evidence="2" key="1">
    <citation type="journal article" date="2019" name="Mol. Biol. Evol.">
        <title>Blast fungal genomes show frequent chromosomal changes, gene gains and losses, and effector gene turnover.</title>
        <authorList>
            <person name="Gomez Luciano L.B."/>
            <person name="Jason Tsai I."/>
            <person name="Chuma I."/>
            <person name="Tosa Y."/>
            <person name="Chen Y.H."/>
            <person name="Li J.Y."/>
            <person name="Li M.Y."/>
            <person name="Jade Lu M.Y."/>
            <person name="Nakayashiki H."/>
            <person name="Li W.H."/>
        </authorList>
    </citation>
    <scope>NUCLEOTIDE SEQUENCE</scope>
    <source>
        <strain evidence="2">NI907</strain>
    </source>
</reference>
<sequence>MGPEGRGYMCYVSIGVAFPKRPGTYAIQTQWGIDTQPETPFEGISLNGLLSLPVSVVSSFWLLGKLAGSYKPKQTE</sequence>
<proteinExistence type="predicted"/>
<dbReference type="RefSeq" id="XP_030984292.1">
    <property type="nucleotide sequence ID" value="XM_031123649.1"/>
</dbReference>
<gene>
    <name evidence="2" type="ORF">PgNI_03595</name>
</gene>
<evidence type="ECO:0000313" key="2">
    <source>
        <dbReference type="RefSeq" id="XP_030984292.1"/>
    </source>
</evidence>
<reference evidence="2" key="2">
    <citation type="submission" date="2019-10" db="EMBL/GenBank/DDBJ databases">
        <authorList>
            <consortium name="NCBI Genome Project"/>
        </authorList>
    </citation>
    <scope>NUCLEOTIDE SEQUENCE</scope>
    <source>
        <strain evidence="2">NI907</strain>
    </source>
</reference>
<evidence type="ECO:0000313" key="1">
    <source>
        <dbReference type="Proteomes" id="UP000515153"/>
    </source>
</evidence>